<dbReference type="Pfam" id="PF01268">
    <property type="entry name" value="FTHFS"/>
    <property type="match status" value="1"/>
</dbReference>
<dbReference type="HOGENOM" id="CLU_003601_3_3_9"/>
<evidence type="ECO:0000256" key="7">
    <source>
        <dbReference type="ARBA" id="ARBA00061363"/>
    </source>
</evidence>
<dbReference type="eggNOG" id="COG2759">
    <property type="taxonomic scope" value="Bacteria"/>
</dbReference>
<feature type="binding site" evidence="8">
    <location>
        <begin position="74"/>
        <end position="81"/>
    </location>
    <ligand>
        <name>ATP</name>
        <dbReference type="ChEBI" id="CHEBI:30616"/>
    </ligand>
</feature>
<dbReference type="Gene3D" id="3.40.50.300">
    <property type="entry name" value="P-loop containing nucleotide triphosphate hydrolases"/>
    <property type="match status" value="1"/>
</dbReference>
<protein>
    <recommendedName>
        <fullName evidence="8">Formate--tetrahydrofolate ligase</fullName>
        <ecNumber evidence="8">6.3.4.3</ecNumber>
    </recommendedName>
    <alternativeName>
        <fullName evidence="8">Formyltetrahydrofolate synthetase</fullName>
        <shortName evidence="8">FHS</shortName>
        <shortName evidence="8">FTHFS</shortName>
    </alternativeName>
</protein>
<dbReference type="FunFam" id="3.30.1510.10:FF:000001">
    <property type="entry name" value="Formate--tetrahydrofolate ligase"/>
    <property type="match status" value="1"/>
</dbReference>
<dbReference type="CDD" id="cd00477">
    <property type="entry name" value="FTHFS"/>
    <property type="match status" value="1"/>
</dbReference>
<keyword evidence="2 8" id="KW-0554">One-carbon metabolism</keyword>
<dbReference type="HAMAP" id="MF_01543">
    <property type="entry name" value="FTHFS"/>
    <property type="match status" value="1"/>
</dbReference>
<dbReference type="GO" id="GO:0035999">
    <property type="term" value="P:tetrahydrofolate interconversion"/>
    <property type="evidence" value="ECO:0007669"/>
    <property type="project" value="UniProtKB-UniRule"/>
</dbReference>
<evidence type="ECO:0000256" key="4">
    <source>
        <dbReference type="ARBA" id="ARBA00022741"/>
    </source>
</evidence>
<proteinExistence type="inferred from homology"/>
<dbReference type="FunFam" id="3.10.410.10:FF:000001">
    <property type="entry name" value="Putative formate--tetrahydrofolate ligase"/>
    <property type="match status" value="1"/>
</dbReference>
<dbReference type="PROSITE" id="PS00722">
    <property type="entry name" value="FTHFS_2"/>
    <property type="match status" value="1"/>
</dbReference>
<dbReference type="UniPathway" id="UPA00193"/>
<comment type="caution">
    <text evidence="9">The sequence shown here is derived from an EMBL/GenBank/DDBJ whole genome shotgun (WGS) entry which is preliminary data.</text>
</comment>
<dbReference type="PROSITE" id="PS00721">
    <property type="entry name" value="FTHFS_1"/>
    <property type="match status" value="1"/>
</dbReference>
<dbReference type="GO" id="GO:0005524">
    <property type="term" value="F:ATP binding"/>
    <property type="evidence" value="ECO:0007669"/>
    <property type="project" value="UniProtKB-UniRule"/>
</dbReference>
<organism evidence="9 10">
    <name type="scientific">[Clostridium] leptum DSM 753</name>
    <dbReference type="NCBI Taxonomy" id="428125"/>
    <lineage>
        <taxon>Bacteria</taxon>
        <taxon>Bacillati</taxon>
        <taxon>Bacillota</taxon>
        <taxon>Clostridia</taxon>
        <taxon>Eubacteriales</taxon>
        <taxon>Oscillospiraceae</taxon>
        <taxon>Oscillospiraceae incertae sedis</taxon>
    </lineage>
</organism>
<evidence type="ECO:0000256" key="3">
    <source>
        <dbReference type="ARBA" id="ARBA00022598"/>
    </source>
</evidence>
<dbReference type="GO" id="GO:0004329">
    <property type="term" value="F:formate-tetrahydrofolate ligase activity"/>
    <property type="evidence" value="ECO:0007669"/>
    <property type="project" value="UniProtKB-UniRule"/>
</dbReference>
<dbReference type="NCBIfam" id="NF010030">
    <property type="entry name" value="PRK13505.1"/>
    <property type="match status" value="1"/>
</dbReference>
<evidence type="ECO:0000256" key="2">
    <source>
        <dbReference type="ARBA" id="ARBA00022563"/>
    </source>
</evidence>
<reference evidence="9 10" key="1">
    <citation type="submission" date="2007-08" db="EMBL/GenBank/DDBJ databases">
        <title>Draft genome sequence of Clostridium leptum (DSM 753).</title>
        <authorList>
            <person name="Sudarsanam P."/>
            <person name="Ley R."/>
            <person name="Guruge J."/>
            <person name="Turnbaugh P.J."/>
            <person name="Mahowald M."/>
            <person name="Liep D."/>
            <person name="Gordon J."/>
        </authorList>
    </citation>
    <scope>NUCLEOTIDE SEQUENCE [LARGE SCALE GENOMIC DNA]</scope>
    <source>
        <strain evidence="9 10">DSM 753</strain>
    </source>
</reference>
<dbReference type="Gene3D" id="3.10.410.10">
    <property type="entry name" value="Formyltetrahydrofolate synthetase, domain 3"/>
    <property type="match status" value="1"/>
</dbReference>
<gene>
    <name evidence="8 9" type="primary">fhs</name>
    <name evidence="9" type="ORF">CLOLEP_03336</name>
</gene>
<dbReference type="EMBL" id="ABCB02000020">
    <property type="protein sequence ID" value="EDO60508.1"/>
    <property type="molecule type" value="Genomic_DNA"/>
</dbReference>
<keyword evidence="5 8" id="KW-0067">ATP-binding</keyword>
<comment type="pathway">
    <text evidence="1 8">One-carbon metabolism; tetrahydrofolate interconversion.</text>
</comment>
<evidence type="ECO:0000256" key="8">
    <source>
        <dbReference type="HAMAP-Rule" id="MF_01543"/>
    </source>
</evidence>
<keyword evidence="4 8" id="KW-0547">Nucleotide-binding</keyword>
<sequence>MISSEEIGTMLSDIQIAQQAVLKPITKIAQELGIEEEELEPYGRYKAKVNDKLFQRVKDRKDGRLVLVTAINPTPAGEGKTTVTTGLGQAMAKIGKKAVIALREPSLGPVFGVKGGAAGGGYSQVLPMEDINLHFTGDMHAITAANNLLCALLDNHIHQGNSLNIDPRRILIKRCLDMNDRELRNIVAGLGGRINGVPREDGFVITVATEIMAILCLASDLMDLKRRFGEILVAYTYSGEPVYAKDLKAEGAMTALMKDAVMPNLVQTLEGTPAIMHGGPFANIAHGCNSVRATRLALKLADYCITEAGFGSDLGAEKFFDIKCRLSGLKPSAVVLVATVRALKYNGGVPKADLSAENLEALEKGVANLKAHIENMRKYQVPVVVAINRFLSDSDRELQLIEKTCADCGADFAMTEVFAKGGEGGKALAQKVVAACEKPSNFTPIYSGQLTIAEKVETLAKEIYGADGVTYTAAAQKALKEIQALGGDRLPVCVAKTQYSLSDNPALLGRPKGFQITVRDMKLSNGAGFVVIYTGDIMTMPGLPKVPAAEKIDVTADGVIEGLF</sequence>
<dbReference type="Proteomes" id="UP000003490">
    <property type="component" value="Unassembled WGS sequence"/>
</dbReference>
<evidence type="ECO:0000313" key="9">
    <source>
        <dbReference type="EMBL" id="EDO60508.1"/>
    </source>
</evidence>
<name>A7VXL1_9FIRM</name>
<accession>A7VXL1</accession>
<evidence type="ECO:0000256" key="5">
    <source>
        <dbReference type="ARBA" id="ARBA00022840"/>
    </source>
</evidence>
<evidence type="ECO:0000313" key="10">
    <source>
        <dbReference type="Proteomes" id="UP000003490"/>
    </source>
</evidence>
<dbReference type="EC" id="6.3.4.3" evidence="8"/>
<dbReference type="Gene3D" id="3.30.1510.10">
    <property type="entry name" value="Domain 2, N(10)-formyltetrahydrofolate synthetase"/>
    <property type="match status" value="1"/>
</dbReference>
<reference evidence="9 10" key="2">
    <citation type="submission" date="2007-08" db="EMBL/GenBank/DDBJ databases">
        <authorList>
            <person name="Fulton L."/>
            <person name="Clifton S."/>
            <person name="Fulton B."/>
            <person name="Xu J."/>
            <person name="Minx P."/>
            <person name="Pepin K.H."/>
            <person name="Johnson M."/>
            <person name="Thiruvilangam P."/>
            <person name="Bhonagiri V."/>
            <person name="Nash W.E."/>
            <person name="Wang C."/>
            <person name="Mardis E.R."/>
            <person name="Wilson R.K."/>
        </authorList>
    </citation>
    <scope>NUCLEOTIDE SEQUENCE [LARGE SCALE GENOMIC DNA]</scope>
    <source>
        <strain evidence="9 10">DSM 753</strain>
    </source>
</reference>
<dbReference type="SUPFAM" id="SSF52540">
    <property type="entry name" value="P-loop containing nucleoside triphosphate hydrolases"/>
    <property type="match status" value="1"/>
</dbReference>
<evidence type="ECO:0000256" key="1">
    <source>
        <dbReference type="ARBA" id="ARBA00004777"/>
    </source>
</evidence>
<evidence type="ECO:0000256" key="6">
    <source>
        <dbReference type="ARBA" id="ARBA00049033"/>
    </source>
</evidence>
<dbReference type="AlphaFoldDB" id="A7VXL1"/>
<comment type="catalytic activity">
    <reaction evidence="6 8">
        <text>(6S)-5,6,7,8-tetrahydrofolate + formate + ATP = (6R)-10-formyltetrahydrofolate + ADP + phosphate</text>
        <dbReference type="Rhea" id="RHEA:20221"/>
        <dbReference type="ChEBI" id="CHEBI:15740"/>
        <dbReference type="ChEBI" id="CHEBI:30616"/>
        <dbReference type="ChEBI" id="CHEBI:43474"/>
        <dbReference type="ChEBI" id="CHEBI:57453"/>
        <dbReference type="ChEBI" id="CHEBI:195366"/>
        <dbReference type="ChEBI" id="CHEBI:456216"/>
        <dbReference type="EC" id="6.3.4.3"/>
    </reaction>
</comment>
<dbReference type="InterPro" id="IPR027417">
    <property type="entry name" value="P-loop_NTPase"/>
</dbReference>
<comment type="similarity">
    <text evidence="7 8">Belongs to the formate--tetrahydrofolate ligase family.</text>
</comment>
<dbReference type="InterPro" id="IPR000559">
    <property type="entry name" value="Formate_THF_ligase"/>
</dbReference>
<keyword evidence="3 8" id="KW-0436">Ligase</keyword>
<dbReference type="InterPro" id="IPR020628">
    <property type="entry name" value="Formate_THF_ligase_CS"/>
</dbReference>